<proteinExistence type="predicted"/>
<feature type="region of interest" description="Disordered" evidence="1">
    <location>
        <begin position="39"/>
        <end position="87"/>
    </location>
</feature>
<evidence type="ECO:0000313" key="2">
    <source>
        <dbReference type="EMBL" id="CAB4034636.1"/>
    </source>
</evidence>
<dbReference type="OrthoDB" id="5982747at2759"/>
<name>A0A7D9JQN9_PARCT</name>
<dbReference type="InterPro" id="IPR036691">
    <property type="entry name" value="Endo/exonu/phosph_ase_sf"/>
</dbReference>
<gene>
    <name evidence="2" type="ORF">PACLA_8A051025</name>
</gene>
<comment type="caution">
    <text evidence="2">The sequence shown here is derived from an EMBL/GenBank/DDBJ whole genome shotgun (WGS) entry which is preliminary data.</text>
</comment>
<sequence>MTTELMVTTRNQYETLTNRVFDIDDNADLSVQLIHEKTIMQQESNHPNIHNKEEVRNEKKRGEKKVNPSQQHRSPSPSNSTGLKNADSMIKGLRPDKIYKSVKHKAQVKSFPGSTVEDLTDCIKPSLKRKPKNIIVHVGTNDLKRKSAKDVAKSINKLCKSIKLDQPQTSISVSEIIHREDNQERKEKALAVNKELASIFNDTEQFAENNVTTSKELPTKNTSQVVNKPDLKGVSIMHLNIASLIKHIDQLRINLIDKPCHILSVNETRLSDNINDGFVKIDEAEKNVHSKRLIDIMDIYQLEQIITEPTRVTIDTSSLIDVFITNISHKVKSSGVIRLGISDHYMIYVCTKDAISRQPPKIVETRSFKNYNKFAFRRDLFYTLNSSNIEAELDPNKMWEKWRNVFTTTADKHVPLITRSVRSQHTSWLTSEIKKLMNYRDYLKHKATRTKYRYFYEAYKIARNKTNKIVQKAKSRHFQHTINNNSNNPKQLWKSVNLIRGKGSKTTNVSTLKIDEETITGEKNIAEAFNSFFVSVGPSLSESLPEFQKSYSDYVQHPIHNTFSFSEVSENDTLKLLYVLYGLKELKGGWSR</sequence>
<dbReference type="SUPFAM" id="SSF52266">
    <property type="entry name" value="SGNH hydrolase"/>
    <property type="match status" value="1"/>
</dbReference>
<dbReference type="Proteomes" id="UP001152795">
    <property type="component" value="Unassembled WGS sequence"/>
</dbReference>
<protein>
    <submittedName>
        <fullName evidence="2">Uncharacterized protein</fullName>
    </submittedName>
</protein>
<dbReference type="Gene3D" id="3.40.50.12690">
    <property type="match status" value="1"/>
</dbReference>
<keyword evidence="3" id="KW-1185">Reference proteome</keyword>
<evidence type="ECO:0000313" key="3">
    <source>
        <dbReference type="Proteomes" id="UP001152795"/>
    </source>
</evidence>
<evidence type="ECO:0000256" key="1">
    <source>
        <dbReference type="SAM" id="MobiDB-lite"/>
    </source>
</evidence>
<feature type="compositionally biased region" description="Polar residues" evidence="1">
    <location>
        <begin position="39"/>
        <end position="48"/>
    </location>
</feature>
<dbReference type="PANTHER" id="PTHR47510">
    <property type="entry name" value="REVERSE TRANSCRIPTASE DOMAIN-CONTAINING PROTEIN"/>
    <property type="match status" value="1"/>
</dbReference>
<organism evidence="2 3">
    <name type="scientific">Paramuricea clavata</name>
    <name type="common">Red gorgonian</name>
    <name type="synonym">Violescent sea-whip</name>
    <dbReference type="NCBI Taxonomy" id="317549"/>
    <lineage>
        <taxon>Eukaryota</taxon>
        <taxon>Metazoa</taxon>
        <taxon>Cnidaria</taxon>
        <taxon>Anthozoa</taxon>
        <taxon>Octocorallia</taxon>
        <taxon>Malacalcyonacea</taxon>
        <taxon>Plexauridae</taxon>
        <taxon>Paramuricea</taxon>
    </lineage>
</organism>
<accession>A0A7D9JQN9</accession>
<feature type="compositionally biased region" description="Basic and acidic residues" evidence="1">
    <location>
        <begin position="50"/>
        <end position="66"/>
    </location>
</feature>
<dbReference type="Gene3D" id="3.60.10.10">
    <property type="entry name" value="Endonuclease/exonuclease/phosphatase"/>
    <property type="match status" value="1"/>
</dbReference>
<dbReference type="PANTHER" id="PTHR47510:SF3">
    <property type="entry name" value="ENDO_EXONUCLEASE_PHOSPHATASE DOMAIN-CONTAINING PROTEIN"/>
    <property type="match status" value="1"/>
</dbReference>
<reference evidence="2" key="1">
    <citation type="submission" date="2020-04" db="EMBL/GenBank/DDBJ databases">
        <authorList>
            <person name="Alioto T."/>
            <person name="Alioto T."/>
            <person name="Gomez Garrido J."/>
        </authorList>
    </citation>
    <scope>NUCLEOTIDE SEQUENCE</scope>
    <source>
        <strain evidence="2">A484AB</strain>
    </source>
</reference>
<dbReference type="EMBL" id="CACRXK020020289">
    <property type="protein sequence ID" value="CAB4034636.1"/>
    <property type="molecule type" value="Genomic_DNA"/>
</dbReference>
<dbReference type="AlphaFoldDB" id="A0A7D9JQN9"/>
<feature type="compositionally biased region" description="Polar residues" evidence="1">
    <location>
        <begin position="67"/>
        <end position="83"/>
    </location>
</feature>